<evidence type="ECO:0000313" key="2">
    <source>
        <dbReference type="EMBL" id="CAI3994705.1"/>
    </source>
</evidence>
<proteinExistence type="predicted"/>
<comment type="caution">
    <text evidence="2">The sequence shown here is derived from an EMBL/GenBank/DDBJ whole genome shotgun (WGS) entry which is preliminary data.</text>
</comment>
<keyword evidence="1" id="KW-0472">Membrane</keyword>
<dbReference type="EMBL" id="CAMXCT010001987">
    <property type="protein sequence ID" value="CAI3994705.1"/>
    <property type="molecule type" value="Genomic_DNA"/>
</dbReference>
<gene>
    <name evidence="2" type="ORF">C1SCF055_LOCUS21334</name>
</gene>
<protein>
    <submittedName>
        <fullName evidence="4">TET-Associated Glycosyltransferase domain-containing protein</fullName>
    </submittedName>
</protein>
<feature type="transmembrane region" description="Helical" evidence="1">
    <location>
        <begin position="59"/>
        <end position="83"/>
    </location>
</feature>
<dbReference type="AlphaFoldDB" id="A0A9P1CNK7"/>
<feature type="transmembrane region" description="Helical" evidence="1">
    <location>
        <begin position="181"/>
        <end position="202"/>
    </location>
</feature>
<sequence>MSSTREVELEVSPQTLGYAHEGGLRRRQSPATEQAVDEDTGYPRVLQEAPTLQERKQSVILAVVSIVDIISSSVTMIVAFQYAYRAVGASLYCLGFQSLSHLLSSILLTLRLIGELRVPQDAEEALLRSERKRFLMREQLLNVLMGLSLLIAAAALVFKAARKIRFWDKWYLDHKDMDQQAQWATEFLAWYGFAFYLLQALVRFLLGRKLRRNIVWNAFVTSVISLLFLLVMGIAASYEKEWSWKAEPICAILLAMVCVIEGIRITIANMDDMSTRMRFDSRA</sequence>
<dbReference type="OrthoDB" id="411422at2759"/>
<feature type="transmembrane region" description="Helical" evidence="1">
    <location>
        <begin position="89"/>
        <end position="110"/>
    </location>
</feature>
<feature type="transmembrane region" description="Helical" evidence="1">
    <location>
        <begin position="214"/>
        <end position="236"/>
    </location>
</feature>
<keyword evidence="5" id="KW-1185">Reference proteome</keyword>
<evidence type="ECO:0000313" key="5">
    <source>
        <dbReference type="Proteomes" id="UP001152797"/>
    </source>
</evidence>
<feature type="transmembrane region" description="Helical" evidence="1">
    <location>
        <begin position="140"/>
        <end position="161"/>
    </location>
</feature>
<evidence type="ECO:0000313" key="3">
    <source>
        <dbReference type="EMBL" id="CAL1148080.1"/>
    </source>
</evidence>
<dbReference type="Proteomes" id="UP001152797">
    <property type="component" value="Unassembled WGS sequence"/>
</dbReference>
<name>A0A9P1CNK7_9DINO</name>
<keyword evidence="1" id="KW-1133">Transmembrane helix</keyword>
<feature type="transmembrane region" description="Helical" evidence="1">
    <location>
        <begin position="248"/>
        <end position="267"/>
    </location>
</feature>
<dbReference type="EMBL" id="CAMXCT030001987">
    <property type="protein sequence ID" value="CAL4782017.1"/>
    <property type="molecule type" value="Genomic_DNA"/>
</dbReference>
<accession>A0A9P1CNK7</accession>
<reference evidence="2" key="1">
    <citation type="submission" date="2022-10" db="EMBL/GenBank/DDBJ databases">
        <authorList>
            <person name="Chen Y."/>
            <person name="Dougan E. K."/>
            <person name="Chan C."/>
            <person name="Rhodes N."/>
            <person name="Thang M."/>
        </authorList>
    </citation>
    <scope>NUCLEOTIDE SEQUENCE</scope>
</reference>
<reference evidence="3" key="2">
    <citation type="submission" date="2024-04" db="EMBL/GenBank/DDBJ databases">
        <authorList>
            <person name="Chen Y."/>
            <person name="Shah S."/>
            <person name="Dougan E. K."/>
            <person name="Thang M."/>
            <person name="Chan C."/>
        </authorList>
    </citation>
    <scope>NUCLEOTIDE SEQUENCE [LARGE SCALE GENOMIC DNA]</scope>
</reference>
<keyword evidence="1" id="KW-0812">Transmembrane</keyword>
<evidence type="ECO:0000256" key="1">
    <source>
        <dbReference type="SAM" id="Phobius"/>
    </source>
</evidence>
<dbReference type="EMBL" id="CAMXCT020001987">
    <property type="protein sequence ID" value="CAL1148080.1"/>
    <property type="molecule type" value="Genomic_DNA"/>
</dbReference>
<evidence type="ECO:0000313" key="4">
    <source>
        <dbReference type="EMBL" id="CAL4782017.1"/>
    </source>
</evidence>
<organism evidence="2">
    <name type="scientific">Cladocopium goreaui</name>
    <dbReference type="NCBI Taxonomy" id="2562237"/>
    <lineage>
        <taxon>Eukaryota</taxon>
        <taxon>Sar</taxon>
        <taxon>Alveolata</taxon>
        <taxon>Dinophyceae</taxon>
        <taxon>Suessiales</taxon>
        <taxon>Symbiodiniaceae</taxon>
        <taxon>Cladocopium</taxon>
    </lineage>
</organism>